<dbReference type="PROSITE" id="PS00178">
    <property type="entry name" value="AA_TRNA_LIGASE_I"/>
    <property type="match status" value="1"/>
</dbReference>
<dbReference type="SUPFAM" id="SSF47323">
    <property type="entry name" value="Anticodon-binding domain of a subclass of class I aminoacyl-tRNA synthetases"/>
    <property type="match status" value="1"/>
</dbReference>
<dbReference type="InterPro" id="IPR001412">
    <property type="entry name" value="aa-tRNA-synth_I_CS"/>
</dbReference>
<dbReference type="GO" id="GO:0006420">
    <property type="term" value="P:arginyl-tRNA aminoacylation"/>
    <property type="evidence" value="ECO:0007669"/>
    <property type="project" value="UniProtKB-UniRule"/>
</dbReference>
<dbReference type="PRINTS" id="PR01038">
    <property type="entry name" value="TRNASYNTHARG"/>
</dbReference>
<dbReference type="RefSeq" id="WP_013703564.1">
    <property type="nucleotide sequence ID" value="NC_015387.1"/>
</dbReference>
<feature type="short sequence motif" description="'HIGH' region" evidence="9">
    <location>
        <begin position="117"/>
        <end position="127"/>
    </location>
</feature>
<dbReference type="CDD" id="cd00671">
    <property type="entry name" value="ArgRS_core"/>
    <property type="match status" value="1"/>
</dbReference>
<evidence type="ECO:0000313" key="13">
    <source>
        <dbReference type="EMBL" id="AEB11512.1"/>
    </source>
</evidence>
<dbReference type="GO" id="GO:0005524">
    <property type="term" value="F:ATP binding"/>
    <property type="evidence" value="ECO:0007669"/>
    <property type="project" value="UniProtKB-UniRule"/>
</dbReference>
<evidence type="ECO:0000256" key="9">
    <source>
        <dbReference type="HAMAP-Rule" id="MF_00123"/>
    </source>
</evidence>
<dbReference type="Pfam" id="PF00750">
    <property type="entry name" value="tRNA-synt_1d"/>
    <property type="match status" value="2"/>
</dbReference>
<dbReference type="EC" id="6.1.1.19" evidence="9"/>
<sequence length="608" mass="67028">MLDVKSQLRTSVLQALQALGVEDPPEVVVQETPPDKPGDYGTPIAFQLARALRKPPPAIAAQLAEHLPLPQGVARAFAVGGYLNFELEPAHLIRAAAAPLEPFPKRPGKVLVEHTSVNPNKELHVGHLRNICLGDAISRILRFAGREVEVLNYIDDTGRQVAESLFALEHYGLTYDGTQKYDHWVGAAYVRLHQELADPEAKARLEPRIQEVLHRLEAGELRDEVDKIVRAQLETMHRLGAEYDVLVWESDIVREGFLAKAMALLEQTPYVSRPTQGKYAGALVIDVSAFLPGLEDPYLVLIRSNGTATYTAKDIAFQFWKMGLFKGLKFRPYAQEPSGKTLYTSAPEGEAMPFGGAKETINVIDVRQSHPQAVVRASLEVEGRPDLAARAYHLAYETVLLEGKPLSGRKGHTVSVDEVLDEAVRRARAIIAEKNPEHPDPNRAAEVVGIGAVRFAMVKTEPKKQIDFRWEQALSFEGDSGPYVQYAHARADSILRKAAEAGLTDADADPTMATPYEVQLAKVLLRFPEAVQDAAEQKTPHILAQYLLDLAAAWNAYYNAKTPEGRPATPVLQAPEGLRGARLKLVRQLRDTLRTGLELLGITAPEVM</sequence>
<name>F2NM42_MARHT</name>
<evidence type="ECO:0000256" key="2">
    <source>
        <dbReference type="ARBA" id="ARBA00022490"/>
    </source>
</evidence>
<comment type="subcellular location">
    <subcellularLocation>
        <location evidence="9">Cytoplasm</location>
    </subcellularLocation>
</comment>
<dbReference type="EMBL" id="CP002630">
    <property type="protein sequence ID" value="AEB11512.1"/>
    <property type="molecule type" value="Genomic_DNA"/>
</dbReference>
<dbReference type="InterPro" id="IPR035684">
    <property type="entry name" value="ArgRS_core"/>
</dbReference>
<dbReference type="InterPro" id="IPR008909">
    <property type="entry name" value="DALR_anticod-bd"/>
</dbReference>
<dbReference type="Pfam" id="PF03485">
    <property type="entry name" value="Arg_tRNA_synt_N"/>
    <property type="match status" value="1"/>
</dbReference>
<dbReference type="OrthoDB" id="9805987at2"/>
<keyword evidence="4 9" id="KW-0547">Nucleotide-binding</keyword>
<dbReference type="PANTHER" id="PTHR11956">
    <property type="entry name" value="ARGINYL-TRNA SYNTHETASE"/>
    <property type="match status" value="1"/>
</dbReference>
<keyword evidence="3 9" id="KW-0436">Ligase</keyword>
<dbReference type="InterPro" id="IPR014729">
    <property type="entry name" value="Rossmann-like_a/b/a_fold"/>
</dbReference>
<dbReference type="NCBIfam" id="NF002447">
    <property type="entry name" value="PRK01611.3-4"/>
    <property type="match status" value="1"/>
</dbReference>
<evidence type="ECO:0000256" key="3">
    <source>
        <dbReference type="ARBA" id="ARBA00022598"/>
    </source>
</evidence>
<dbReference type="AlphaFoldDB" id="F2NM42"/>
<evidence type="ECO:0000256" key="5">
    <source>
        <dbReference type="ARBA" id="ARBA00022840"/>
    </source>
</evidence>
<feature type="domain" description="DALR anticodon binding" evidence="11">
    <location>
        <begin position="484"/>
        <end position="608"/>
    </location>
</feature>
<feature type="domain" description="Arginyl tRNA synthetase N-terminal" evidence="12">
    <location>
        <begin position="6"/>
        <end position="87"/>
    </location>
</feature>
<dbReference type="CDD" id="cd07956">
    <property type="entry name" value="Anticodon_Ia_Arg"/>
    <property type="match status" value="1"/>
</dbReference>
<comment type="catalytic activity">
    <reaction evidence="8 9">
        <text>tRNA(Arg) + L-arginine + ATP = L-arginyl-tRNA(Arg) + AMP + diphosphate</text>
        <dbReference type="Rhea" id="RHEA:20301"/>
        <dbReference type="Rhea" id="RHEA-COMP:9658"/>
        <dbReference type="Rhea" id="RHEA-COMP:9673"/>
        <dbReference type="ChEBI" id="CHEBI:30616"/>
        <dbReference type="ChEBI" id="CHEBI:32682"/>
        <dbReference type="ChEBI" id="CHEBI:33019"/>
        <dbReference type="ChEBI" id="CHEBI:78442"/>
        <dbReference type="ChEBI" id="CHEBI:78513"/>
        <dbReference type="ChEBI" id="CHEBI:456215"/>
        <dbReference type="EC" id="6.1.1.19"/>
    </reaction>
</comment>
<dbReference type="GO" id="GO:0004814">
    <property type="term" value="F:arginine-tRNA ligase activity"/>
    <property type="evidence" value="ECO:0007669"/>
    <property type="project" value="UniProtKB-UniRule"/>
</dbReference>
<keyword evidence="5 9" id="KW-0067">ATP-binding</keyword>
<dbReference type="HOGENOM" id="CLU_006406_6_1_0"/>
<dbReference type="Gene3D" id="1.10.730.10">
    <property type="entry name" value="Isoleucyl-tRNA Synthetase, Domain 1"/>
    <property type="match status" value="1"/>
</dbReference>
<evidence type="ECO:0000256" key="1">
    <source>
        <dbReference type="ARBA" id="ARBA00005594"/>
    </source>
</evidence>
<keyword evidence="2 9" id="KW-0963">Cytoplasm</keyword>
<dbReference type="KEGG" id="mhd:Marky_0762"/>
<proteinExistence type="inferred from homology"/>
<dbReference type="InterPro" id="IPR036695">
    <property type="entry name" value="Arg-tRNA-synth_N_sf"/>
</dbReference>
<dbReference type="Pfam" id="PF05746">
    <property type="entry name" value="DALR_1"/>
    <property type="match status" value="1"/>
</dbReference>
<reference evidence="13 14" key="1">
    <citation type="journal article" date="2012" name="Stand. Genomic Sci.">
        <title>Complete genome sequence of the aerobic, heterotroph Marinithermus hydrothermalis type strain (T1(T)) from a deep-sea hydrothermal vent chimney.</title>
        <authorList>
            <person name="Copeland A."/>
            <person name="Gu W."/>
            <person name="Yasawong M."/>
            <person name="Lapidus A."/>
            <person name="Lucas S."/>
            <person name="Deshpande S."/>
            <person name="Pagani I."/>
            <person name="Tapia R."/>
            <person name="Cheng J.F."/>
            <person name="Goodwin L.A."/>
            <person name="Pitluck S."/>
            <person name="Liolios K."/>
            <person name="Ivanova N."/>
            <person name="Mavromatis K."/>
            <person name="Mikhailova N."/>
            <person name="Pati A."/>
            <person name="Chen A."/>
            <person name="Palaniappan K."/>
            <person name="Land M."/>
            <person name="Pan C."/>
            <person name="Brambilla E.M."/>
            <person name="Rohde M."/>
            <person name="Tindall B.J."/>
            <person name="Sikorski J."/>
            <person name="Goker M."/>
            <person name="Detter J.C."/>
            <person name="Bristow J."/>
            <person name="Eisen J.A."/>
            <person name="Markowitz V."/>
            <person name="Hugenholtz P."/>
            <person name="Kyrpides N.C."/>
            <person name="Klenk H.P."/>
            <person name="Woyke T."/>
        </authorList>
    </citation>
    <scope>NUCLEOTIDE SEQUENCE [LARGE SCALE GENOMIC DNA]</scope>
    <source>
        <strain evidence="14">DSM 14884 / JCM 11576 / T1</strain>
    </source>
</reference>
<evidence type="ECO:0000256" key="10">
    <source>
        <dbReference type="RuleBase" id="RU363038"/>
    </source>
</evidence>
<evidence type="ECO:0000313" key="14">
    <source>
        <dbReference type="Proteomes" id="UP000007030"/>
    </source>
</evidence>
<dbReference type="SUPFAM" id="SSF52374">
    <property type="entry name" value="Nucleotidylyl transferase"/>
    <property type="match status" value="1"/>
</dbReference>
<dbReference type="GO" id="GO:0005737">
    <property type="term" value="C:cytoplasm"/>
    <property type="evidence" value="ECO:0007669"/>
    <property type="project" value="UniProtKB-SubCell"/>
</dbReference>
<dbReference type="InterPro" id="IPR001278">
    <property type="entry name" value="Arg-tRNA-ligase"/>
</dbReference>
<dbReference type="SMART" id="SM00836">
    <property type="entry name" value="DALR_1"/>
    <property type="match status" value="1"/>
</dbReference>
<dbReference type="SMART" id="SM01016">
    <property type="entry name" value="Arg_tRNA_synt_N"/>
    <property type="match status" value="1"/>
</dbReference>
<dbReference type="Proteomes" id="UP000007030">
    <property type="component" value="Chromosome"/>
</dbReference>
<dbReference type="SUPFAM" id="SSF55190">
    <property type="entry name" value="Arginyl-tRNA synthetase (ArgRS), N-terminal 'additional' domain"/>
    <property type="match status" value="1"/>
</dbReference>
<dbReference type="Gene3D" id="3.30.1360.70">
    <property type="entry name" value="Arginyl tRNA synthetase N-terminal domain"/>
    <property type="match status" value="1"/>
</dbReference>
<dbReference type="FunFam" id="3.40.50.620:FF:000190">
    <property type="entry name" value="Arginine--tRNA ligase"/>
    <property type="match status" value="1"/>
</dbReference>
<keyword evidence="14" id="KW-1185">Reference proteome</keyword>
<keyword evidence="6 9" id="KW-0648">Protein biosynthesis</keyword>
<evidence type="ECO:0000256" key="6">
    <source>
        <dbReference type="ARBA" id="ARBA00022917"/>
    </source>
</evidence>
<dbReference type="eggNOG" id="COG0018">
    <property type="taxonomic scope" value="Bacteria"/>
</dbReference>
<organism evidence="13 14">
    <name type="scientific">Marinithermus hydrothermalis (strain DSM 14884 / JCM 11576 / T1)</name>
    <dbReference type="NCBI Taxonomy" id="869210"/>
    <lineage>
        <taxon>Bacteria</taxon>
        <taxon>Thermotogati</taxon>
        <taxon>Deinococcota</taxon>
        <taxon>Deinococci</taxon>
        <taxon>Thermales</taxon>
        <taxon>Thermaceae</taxon>
        <taxon>Marinithermus</taxon>
    </lineage>
</organism>
<dbReference type="InterPro" id="IPR005148">
    <property type="entry name" value="Arg-tRNA-synth_N"/>
</dbReference>
<dbReference type="PANTHER" id="PTHR11956:SF5">
    <property type="entry name" value="ARGININE--TRNA LIGASE, CYTOPLASMIC"/>
    <property type="match status" value="1"/>
</dbReference>
<evidence type="ECO:0000256" key="8">
    <source>
        <dbReference type="ARBA" id="ARBA00049339"/>
    </source>
</evidence>
<dbReference type="InterPro" id="IPR009080">
    <property type="entry name" value="tRNAsynth_Ia_anticodon-bd"/>
</dbReference>
<evidence type="ECO:0000259" key="11">
    <source>
        <dbReference type="SMART" id="SM00836"/>
    </source>
</evidence>
<comment type="similarity">
    <text evidence="1 9 10">Belongs to the class-I aminoacyl-tRNA synthetase family.</text>
</comment>
<evidence type="ECO:0000256" key="4">
    <source>
        <dbReference type="ARBA" id="ARBA00022741"/>
    </source>
</evidence>
<dbReference type="STRING" id="869210.Marky_0762"/>
<evidence type="ECO:0000256" key="7">
    <source>
        <dbReference type="ARBA" id="ARBA00023146"/>
    </source>
</evidence>
<gene>
    <name evidence="9" type="primary">argS</name>
    <name evidence="13" type="ordered locus">Marky_0762</name>
</gene>
<evidence type="ECO:0000259" key="12">
    <source>
        <dbReference type="SMART" id="SM01016"/>
    </source>
</evidence>
<dbReference type="Gene3D" id="3.40.50.620">
    <property type="entry name" value="HUPs"/>
    <property type="match status" value="1"/>
</dbReference>
<dbReference type="HAMAP" id="MF_00123">
    <property type="entry name" value="Arg_tRNA_synth"/>
    <property type="match status" value="1"/>
</dbReference>
<protein>
    <recommendedName>
        <fullName evidence="9">Arginine--tRNA ligase</fullName>
        <ecNumber evidence="9">6.1.1.19</ecNumber>
    </recommendedName>
    <alternativeName>
        <fullName evidence="9">Arginyl-tRNA synthetase</fullName>
        <shortName evidence="9">ArgRS</shortName>
    </alternativeName>
</protein>
<keyword evidence="7 9" id="KW-0030">Aminoacyl-tRNA synthetase</keyword>
<comment type="subunit">
    <text evidence="9">Monomer.</text>
</comment>
<accession>F2NM42</accession>